<feature type="region of interest" description="Disordered" evidence="2">
    <location>
        <begin position="276"/>
        <end position="308"/>
    </location>
</feature>
<evidence type="ECO:0000259" key="5">
    <source>
        <dbReference type="PROSITE" id="PS50041"/>
    </source>
</evidence>
<dbReference type="PROSITE" id="PS50041">
    <property type="entry name" value="C_TYPE_LECTIN_2"/>
    <property type="match status" value="1"/>
</dbReference>
<feature type="signal peptide" evidence="4">
    <location>
        <begin position="1"/>
        <end position="23"/>
    </location>
</feature>
<dbReference type="AlphaFoldDB" id="T1KQ90"/>
<evidence type="ECO:0000256" key="2">
    <source>
        <dbReference type="SAM" id="MobiDB-lite"/>
    </source>
</evidence>
<feature type="region of interest" description="Disordered" evidence="2">
    <location>
        <begin position="223"/>
        <end position="250"/>
    </location>
</feature>
<dbReference type="InterPro" id="IPR016187">
    <property type="entry name" value="CTDL_fold"/>
</dbReference>
<dbReference type="InterPro" id="IPR018378">
    <property type="entry name" value="C-type_lectin_CS"/>
</dbReference>
<gene>
    <name evidence="6" type="primary">107366301</name>
</gene>
<accession>T1KQ90</accession>
<feature type="chain" id="PRO_5004591825" description="C-type lectin domain-containing protein" evidence="4">
    <location>
        <begin position="24"/>
        <end position="439"/>
    </location>
</feature>
<evidence type="ECO:0000256" key="4">
    <source>
        <dbReference type="SAM" id="SignalP"/>
    </source>
</evidence>
<evidence type="ECO:0000313" key="6">
    <source>
        <dbReference type="EnsemblMetazoa" id="tetur17g03290.1"/>
    </source>
</evidence>
<dbReference type="OrthoDB" id="6512817at2759"/>
<dbReference type="EMBL" id="CAEY01000349">
    <property type="status" value="NOT_ANNOTATED_CDS"/>
    <property type="molecule type" value="Genomic_DNA"/>
</dbReference>
<keyword evidence="1" id="KW-1015">Disulfide bond</keyword>
<keyword evidence="4" id="KW-0732">Signal</keyword>
<evidence type="ECO:0000313" key="7">
    <source>
        <dbReference type="Proteomes" id="UP000015104"/>
    </source>
</evidence>
<evidence type="ECO:0000256" key="3">
    <source>
        <dbReference type="SAM" id="Phobius"/>
    </source>
</evidence>
<feature type="transmembrane region" description="Helical" evidence="3">
    <location>
        <begin position="391"/>
        <end position="414"/>
    </location>
</feature>
<reference evidence="6" key="2">
    <citation type="submission" date="2015-06" db="UniProtKB">
        <authorList>
            <consortium name="EnsemblMetazoa"/>
        </authorList>
    </citation>
    <scope>IDENTIFICATION</scope>
</reference>
<dbReference type="SUPFAM" id="SSF56436">
    <property type="entry name" value="C-type lectin-like"/>
    <property type="match status" value="1"/>
</dbReference>
<dbReference type="EnsemblMetazoa" id="tetur17g03290.1">
    <property type="protein sequence ID" value="tetur17g03290.1"/>
    <property type="gene ID" value="tetur17g03290"/>
</dbReference>
<proteinExistence type="predicted"/>
<dbReference type="InterPro" id="IPR016186">
    <property type="entry name" value="C-type_lectin-like/link_sf"/>
</dbReference>
<evidence type="ECO:0000256" key="1">
    <source>
        <dbReference type="ARBA" id="ARBA00023157"/>
    </source>
</evidence>
<dbReference type="PROSITE" id="PS00615">
    <property type="entry name" value="C_TYPE_LECTIN_1"/>
    <property type="match status" value="1"/>
</dbReference>
<keyword evidence="3" id="KW-0472">Membrane</keyword>
<dbReference type="Proteomes" id="UP000015104">
    <property type="component" value="Unassembled WGS sequence"/>
</dbReference>
<dbReference type="CDD" id="cd00037">
    <property type="entry name" value="CLECT"/>
    <property type="match status" value="1"/>
</dbReference>
<dbReference type="HOGENOM" id="CLU_624588_0_0_1"/>
<name>T1KQ90_TETUR</name>
<dbReference type="SMART" id="SM00034">
    <property type="entry name" value="CLECT"/>
    <property type="match status" value="1"/>
</dbReference>
<dbReference type="Pfam" id="PF00059">
    <property type="entry name" value="Lectin_C"/>
    <property type="match status" value="1"/>
</dbReference>
<reference evidence="7" key="1">
    <citation type="submission" date="2011-08" db="EMBL/GenBank/DDBJ databases">
        <authorList>
            <person name="Rombauts S."/>
        </authorList>
    </citation>
    <scope>NUCLEOTIDE SEQUENCE</scope>
    <source>
        <strain evidence="7">London</strain>
    </source>
</reference>
<keyword evidence="7" id="KW-1185">Reference proteome</keyword>
<sequence length="439" mass="48688">MLHWPPSTITVFVITFVILKSSASSDKPSSLLCPPNWIYIAIADKCIKGGQVSGSNDDNLKYCNGLNASMITIESSEENDEIFKQFASLHIFRFWISGRTEGFKLNKKHQTKVDLMKSTDFSNWGLNSPHCTPGEQCCIMVNSFKQWQDYDCLEDFNFACEKRRIFESSELNQIVSAENLSPEEIECSGKVILEMMAPKNMSQLDDIYAKVNSQIEANHTISETNSVFSKPEASSPEPQPPKLNKYQPPAAASSLISQPAVLPPISSLSDSSLSASTSSPSISISPPSTSLPSASISPTSLPSTSSSPASSSSTLLLSTLPPLTESTSVSSPPVVTVSEELINHIIKRYQKNQLNVIRLWFDLIRTHRNSSERSRQFQRSIKDQGFQLSNYLLVLLTGLSILVLVATIITLLIITRRFLRQKTQDTYQMSSRLLELGYD</sequence>
<dbReference type="Gene3D" id="3.10.100.10">
    <property type="entry name" value="Mannose-Binding Protein A, subunit A"/>
    <property type="match status" value="1"/>
</dbReference>
<keyword evidence="3" id="KW-1133">Transmembrane helix</keyword>
<dbReference type="KEGG" id="tut:107366301"/>
<feature type="domain" description="C-type lectin" evidence="5">
    <location>
        <begin position="42"/>
        <end position="161"/>
    </location>
</feature>
<keyword evidence="3" id="KW-0812">Transmembrane</keyword>
<protein>
    <recommendedName>
        <fullName evidence="5">C-type lectin domain-containing protein</fullName>
    </recommendedName>
</protein>
<dbReference type="InterPro" id="IPR001304">
    <property type="entry name" value="C-type_lectin-like"/>
</dbReference>
<organism evidence="6 7">
    <name type="scientific">Tetranychus urticae</name>
    <name type="common">Two-spotted spider mite</name>
    <dbReference type="NCBI Taxonomy" id="32264"/>
    <lineage>
        <taxon>Eukaryota</taxon>
        <taxon>Metazoa</taxon>
        <taxon>Ecdysozoa</taxon>
        <taxon>Arthropoda</taxon>
        <taxon>Chelicerata</taxon>
        <taxon>Arachnida</taxon>
        <taxon>Acari</taxon>
        <taxon>Acariformes</taxon>
        <taxon>Trombidiformes</taxon>
        <taxon>Prostigmata</taxon>
        <taxon>Eleutherengona</taxon>
        <taxon>Raphignathae</taxon>
        <taxon>Tetranychoidea</taxon>
        <taxon>Tetranychidae</taxon>
        <taxon>Tetranychus</taxon>
    </lineage>
</organism>